<name>A0ABP8FXR2_9BACT</name>
<dbReference type="Proteomes" id="UP001501844">
    <property type="component" value="Unassembled WGS sequence"/>
</dbReference>
<evidence type="ECO:0000313" key="1">
    <source>
        <dbReference type="EMBL" id="GAA4313173.1"/>
    </source>
</evidence>
<keyword evidence="2" id="KW-1185">Reference proteome</keyword>
<organism evidence="1 2">
    <name type="scientific">Nibribacter koreensis</name>
    <dbReference type="NCBI Taxonomy" id="1084519"/>
    <lineage>
        <taxon>Bacteria</taxon>
        <taxon>Pseudomonadati</taxon>
        <taxon>Bacteroidota</taxon>
        <taxon>Cytophagia</taxon>
        <taxon>Cytophagales</taxon>
        <taxon>Hymenobacteraceae</taxon>
        <taxon>Nibribacter</taxon>
    </lineage>
</organism>
<reference evidence="2" key="1">
    <citation type="journal article" date="2019" name="Int. J. Syst. Evol. Microbiol.">
        <title>The Global Catalogue of Microorganisms (GCM) 10K type strain sequencing project: providing services to taxonomists for standard genome sequencing and annotation.</title>
        <authorList>
            <consortium name="The Broad Institute Genomics Platform"/>
            <consortium name="The Broad Institute Genome Sequencing Center for Infectious Disease"/>
            <person name="Wu L."/>
            <person name="Ma J."/>
        </authorList>
    </citation>
    <scope>NUCLEOTIDE SEQUENCE [LARGE SCALE GENOMIC DNA]</scope>
    <source>
        <strain evidence="2">JCM 17917</strain>
    </source>
</reference>
<accession>A0ABP8FXR2</accession>
<comment type="caution">
    <text evidence="1">The sequence shown here is derived from an EMBL/GenBank/DDBJ whole genome shotgun (WGS) entry which is preliminary data.</text>
</comment>
<sequence>MPDAEGRSVNVIFWVTTAERGIVEDSVGEWQADEKARRKATRLYIRNWIILFIPPQYGMRVRRASFLASFSENRLKTTFH</sequence>
<gene>
    <name evidence="1" type="ORF">GCM10023183_32620</name>
</gene>
<evidence type="ECO:0000313" key="2">
    <source>
        <dbReference type="Proteomes" id="UP001501844"/>
    </source>
</evidence>
<dbReference type="EMBL" id="BAABGX010000003">
    <property type="protein sequence ID" value="GAA4313173.1"/>
    <property type="molecule type" value="Genomic_DNA"/>
</dbReference>
<proteinExistence type="predicted"/>
<protein>
    <submittedName>
        <fullName evidence="1">Uncharacterized protein</fullName>
    </submittedName>
</protein>